<sequence>MPYGSKLYDGHDIDRIRRSSVSSPTRGYGSQWGSSQVSVNPITGEIVRYGEVSRSGPLSSRISSREARRLREDEKATSKELYRRELLSQIAGGSKQDAYRDHPSGLRASPKHHLPGAFLKSRYGVPGVKGPMRRYLERLLLDGEEAAGPVPLGRTPSRRRRRRSVEGEQYSPVMVEEPIVASIRSSGGRGSPKKWNDNADEVRRVSPSRRYAAELEAQVAEKKERERREKEREAVRDRILEERIRKDAERDASGVSSGRIAGRRIVGDPFEGISEWQSNVEHVLPPDTSRSRASSKRHQQRRHLIDIDAEWADWYTKHPEINKRNGDGKPKEKVDKPVTVVREGVPRSGRSAGDEVVYMRRDDEAQTKSGVENNCNVAEDTITGQLGNRWQQKLPTFRELEGRRSEWAMERVCEDDCEELVMDRLKDEMDILKKDMEDTKAILGVIVGRACIANLTGVGRSTSGFIANRRRLDEEIYRINSSRLLPCRSDLIERSSPRWCGMTRSGRADQHSGEGEEEERSLDSWSDGETVVNDRAPSNCGSNVGLEDTIVSESAPADLENSQFEEVDEAVEVTDGFEKWNEDVGSEGGGRRGSRQMKVHSPAKYFSPDKMDVY</sequence>
<evidence type="ECO:0000313" key="3">
    <source>
        <dbReference type="Proteomes" id="UP000591131"/>
    </source>
</evidence>
<dbReference type="EMBL" id="JAAPAO010000044">
    <property type="protein sequence ID" value="KAF4675667.1"/>
    <property type="molecule type" value="Genomic_DNA"/>
</dbReference>
<feature type="region of interest" description="Disordered" evidence="1">
    <location>
        <begin position="502"/>
        <end position="527"/>
    </location>
</feature>
<dbReference type="OrthoDB" id="10632124at2759"/>
<feature type="region of interest" description="Disordered" evidence="1">
    <location>
        <begin position="53"/>
        <end position="76"/>
    </location>
</feature>
<feature type="region of interest" description="Disordered" evidence="1">
    <location>
        <begin position="183"/>
        <end position="207"/>
    </location>
</feature>
<feature type="region of interest" description="Disordered" evidence="1">
    <location>
        <begin position="277"/>
        <end position="301"/>
    </location>
</feature>
<gene>
    <name evidence="2" type="ORF">FOL47_007439</name>
</gene>
<feature type="region of interest" description="Disordered" evidence="1">
    <location>
        <begin position="1"/>
        <end position="35"/>
    </location>
</feature>
<feature type="region of interest" description="Disordered" evidence="1">
    <location>
        <begin position="93"/>
        <end position="117"/>
    </location>
</feature>
<feature type="compositionally biased region" description="Low complexity" evidence="1">
    <location>
        <begin position="53"/>
        <end position="62"/>
    </location>
</feature>
<feature type="region of interest" description="Disordered" evidence="1">
    <location>
        <begin position="573"/>
        <end position="614"/>
    </location>
</feature>
<accession>A0A7J6MWE0</accession>
<dbReference type="AlphaFoldDB" id="A0A7J6MWE0"/>
<feature type="compositionally biased region" description="Basic and acidic residues" evidence="1">
    <location>
        <begin position="194"/>
        <end position="204"/>
    </location>
</feature>
<reference evidence="2 3" key="1">
    <citation type="submission" date="2020-04" db="EMBL/GenBank/DDBJ databases">
        <title>Perkinsus chesapeaki whole genome sequence.</title>
        <authorList>
            <person name="Bogema D.R."/>
        </authorList>
    </citation>
    <scope>NUCLEOTIDE SEQUENCE [LARGE SCALE GENOMIC DNA]</scope>
    <source>
        <strain evidence="2">ATCC PRA-425</strain>
    </source>
</reference>
<evidence type="ECO:0000256" key="1">
    <source>
        <dbReference type="SAM" id="MobiDB-lite"/>
    </source>
</evidence>
<feature type="compositionally biased region" description="Basic and acidic residues" evidence="1">
    <location>
        <begin position="63"/>
        <end position="76"/>
    </location>
</feature>
<keyword evidence="3" id="KW-1185">Reference proteome</keyword>
<protein>
    <submittedName>
        <fullName evidence="2">Uncharacterized protein</fullName>
    </submittedName>
</protein>
<name>A0A7J6MWE0_PERCH</name>
<dbReference type="Proteomes" id="UP000591131">
    <property type="component" value="Unassembled WGS sequence"/>
</dbReference>
<proteinExistence type="predicted"/>
<feature type="compositionally biased region" description="Basic and acidic residues" evidence="1">
    <location>
        <begin position="8"/>
        <end position="17"/>
    </location>
</feature>
<organism evidence="2 3">
    <name type="scientific">Perkinsus chesapeaki</name>
    <name type="common">Clam parasite</name>
    <name type="synonym">Perkinsus andrewsi</name>
    <dbReference type="NCBI Taxonomy" id="330153"/>
    <lineage>
        <taxon>Eukaryota</taxon>
        <taxon>Sar</taxon>
        <taxon>Alveolata</taxon>
        <taxon>Perkinsozoa</taxon>
        <taxon>Perkinsea</taxon>
        <taxon>Perkinsida</taxon>
        <taxon>Perkinsidae</taxon>
        <taxon>Perkinsus</taxon>
    </lineage>
</organism>
<comment type="caution">
    <text evidence="2">The sequence shown here is derived from an EMBL/GenBank/DDBJ whole genome shotgun (WGS) entry which is preliminary data.</text>
</comment>
<evidence type="ECO:0000313" key="2">
    <source>
        <dbReference type="EMBL" id="KAF4675667.1"/>
    </source>
</evidence>
<feature type="region of interest" description="Disordered" evidence="1">
    <location>
        <begin position="146"/>
        <end position="168"/>
    </location>
</feature>